<dbReference type="PANTHER" id="PTHR48411">
    <property type="entry name" value="OS01G0948300 PROTEIN"/>
    <property type="match status" value="1"/>
</dbReference>
<reference evidence="2" key="1">
    <citation type="submission" date="2021-08" db="EMBL/GenBank/DDBJ databases">
        <title>WGS assembly of Ceratopteris richardii.</title>
        <authorList>
            <person name="Marchant D.B."/>
            <person name="Chen G."/>
            <person name="Jenkins J."/>
            <person name="Shu S."/>
            <person name="Leebens-Mack J."/>
            <person name="Grimwood J."/>
            <person name="Schmutz J."/>
            <person name="Soltis P."/>
            <person name="Soltis D."/>
            <person name="Chen Z.-H."/>
        </authorList>
    </citation>
    <scope>NUCLEOTIDE SEQUENCE</scope>
    <source>
        <strain evidence="2">Whitten #5841</strain>
        <tissue evidence="2">Leaf</tissue>
    </source>
</reference>
<dbReference type="EMBL" id="CM035420">
    <property type="protein sequence ID" value="KAH7405328.1"/>
    <property type="molecule type" value="Genomic_DNA"/>
</dbReference>
<name>A0A8T2T8U2_CERRI</name>
<dbReference type="Pfam" id="PF13716">
    <property type="entry name" value="CRAL_TRIO_2"/>
    <property type="match status" value="1"/>
</dbReference>
<dbReference type="OrthoDB" id="365077at2759"/>
<protein>
    <recommendedName>
        <fullName evidence="1">CRAL-TRIO domain-containing protein</fullName>
    </recommendedName>
</protein>
<dbReference type="OMA" id="EGPYCIV"/>
<dbReference type="Gene3D" id="3.40.525.10">
    <property type="entry name" value="CRAL-TRIO lipid binding domain"/>
    <property type="match status" value="1"/>
</dbReference>
<sequence>METAEEDFEDLEKLQFLCTQGVDKTGRRILRIVGKHLPAPVVDTMRLKEFIQHKVSKELGSDQFCIVYFHTKVANKDNNPGILNLRWLYESLSKNAKERLQVVYFVHPGLLSRTIMGTLGRFFLSEGLYHKLVYVSRLEFLWDYLKQGQVEVPDFVLDHDKELEHRPLMDYWIESDPLDAYGVAGGPSRRGASWAP</sequence>
<dbReference type="Proteomes" id="UP000825935">
    <property type="component" value="Chromosome 15"/>
</dbReference>
<evidence type="ECO:0000313" key="2">
    <source>
        <dbReference type="EMBL" id="KAH7405329.1"/>
    </source>
</evidence>
<keyword evidence="3" id="KW-1185">Reference proteome</keyword>
<proteinExistence type="predicted"/>
<dbReference type="SMART" id="SM00516">
    <property type="entry name" value="SEC14"/>
    <property type="match status" value="1"/>
</dbReference>
<evidence type="ECO:0000259" key="1">
    <source>
        <dbReference type="SMART" id="SM00516"/>
    </source>
</evidence>
<dbReference type="SUPFAM" id="SSF52087">
    <property type="entry name" value="CRAL/TRIO domain"/>
    <property type="match status" value="1"/>
</dbReference>
<dbReference type="EMBL" id="CM035420">
    <property type="protein sequence ID" value="KAH7405329.1"/>
    <property type="molecule type" value="Genomic_DNA"/>
</dbReference>
<dbReference type="InterPro" id="IPR001251">
    <property type="entry name" value="CRAL-TRIO_dom"/>
</dbReference>
<dbReference type="AlphaFoldDB" id="A0A8T2T8U2"/>
<accession>A0A8T2T8U2</accession>
<evidence type="ECO:0000313" key="3">
    <source>
        <dbReference type="Proteomes" id="UP000825935"/>
    </source>
</evidence>
<comment type="caution">
    <text evidence="2">The sequence shown here is derived from an EMBL/GenBank/DDBJ whole genome shotgun (WGS) entry which is preliminary data.</text>
</comment>
<gene>
    <name evidence="2" type="ORF">KP509_15G065800</name>
</gene>
<dbReference type="PANTHER" id="PTHR48411:SF1">
    <property type="entry name" value="OS01G0948300 PROTEIN"/>
    <property type="match status" value="1"/>
</dbReference>
<feature type="domain" description="CRAL-TRIO" evidence="1">
    <location>
        <begin position="10"/>
        <end position="159"/>
    </location>
</feature>
<organism evidence="2 3">
    <name type="scientific">Ceratopteris richardii</name>
    <name type="common">Triangle waterfern</name>
    <dbReference type="NCBI Taxonomy" id="49495"/>
    <lineage>
        <taxon>Eukaryota</taxon>
        <taxon>Viridiplantae</taxon>
        <taxon>Streptophyta</taxon>
        <taxon>Embryophyta</taxon>
        <taxon>Tracheophyta</taxon>
        <taxon>Polypodiopsida</taxon>
        <taxon>Polypodiidae</taxon>
        <taxon>Polypodiales</taxon>
        <taxon>Pteridineae</taxon>
        <taxon>Pteridaceae</taxon>
        <taxon>Parkerioideae</taxon>
        <taxon>Ceratopteris</taxon>
    </lineage>
</organism>
<dbReference type="InterPro" id="IPR036865">
    <property type="entry name" value="CRAL-TRIO_dom_sf"/>
</dbReference>
<dbReference type="CDD" id="cd00170">
    <property type="entry name" value="SEC14"/>
    <property type="match status" value="1"/>
</dbReference>